<dbReference type="Gene3D" id="1.20.1280.50">
    <property type="match status" value="1"/>
</dbReference>
<reference evidence="2 3" key="1">
    <citation type="journal article" date="2005" name="PLoS Biol.">
        <title>The genomes of Oryza sativa: a history of duplications.</title>
        <authorList>
            <person name="Yu J."/>
            <person name="Wang J."/>
            <person name="Lin W."/>
            <person name="Li S."/>
            <person name="Li H."/>
            <person name="Zhou J."/>
            <person name="Ni P."/>
            <person name="Dong W."/>
            <person name="Hu S."/>
            <person name="Zeng C."/>
            <person name="Zhang J."/>
            <person name="Zhang Y."/>
            <person name="Li R."/>
            <person name="Xu Z."/>
            <person name="Li S."/>
            <person name="Li X."/>
            <person name="Zheng H."/>
            <person name="Cong L."/>
            <person name="Lin L."/>
            <person name="Yin J."/>
            <person name="Geng J."/>
            <person name="Li G."/>
            <person name="Shi J."/>
            <person name="Liu J."/>
            <person name="Lv H."/>
            <person name="Li J."/>
            <person name="Wang J."/>
            <person name="Deng Y."/>
            <person name="Ran L."/>
            <person name="Shi X."/>
            <person name="Wang X."/>
            <person name="Wu Q."/>
            <person name="Li C."/>
            <person name="Ren X."/>
            <person name="Wang J."/>
            <person name="Wang X."/>
            <person name="Li D."/>
            <person name="Liu D."/>
            <person name="Zhang X."/>
            <person name="Ji Z."/>
            <person name="Zhao W."/>
            <person name="Sun Y."/>
            <person name="Zhang Z."/>
            <person name="Bao J."/>
            <person name="Han Y."/>
            <person name="Dong L."/>
            <person name="Ji J."/>
            <person name="Chen P."/>
            <person name="Wu S."/>
            <person name="Liu J."/>
            <person name="Xiao Y."/>
            <person name="Bu D."/>
            <person name="Tan J."/>
            <person name="Yang L."/>
            <person name="Ye C."/>
            <person name="Zhang J."/>
            <person name="Xu J."/>
            <person name="Zhou Y."/>
            <person name="Yu Y."/>
            <person name="Zhang B."/>
            <person name="Zhuang S."/>
            <person name="Wei H."/>
            <person name="Liu B."/>
            <person name="Lei M."/>
            <person name="Yu H."/>
            <person name="Li Y."/>
            <person name="Xu H."/>
            <person name="Wei S."/>
            <person name="He X."/>
            <person name="Fang L."/>
            <person name="Zhang Z."/>
            <person name="Zhang Y."/>
            <person name="Huang X."/>
            <person name="Su Z."/>
            <person name="Tong W."/>
            <person name="Li J."/>
            <person name="Tong Z."/>
            <person name="Li S."/>
            <person name="Ye J."/>
            <person name="Wang L."/>
            <person name="Fang L."/>
            <person name="Lei T."/>
            <person name="Chen C."/>
            <person name="Chen H."/>
            <person name="Xu Z."/>
            <person name="Li H."/>
            <person name="Huang H."/>
            <person name="Zhang F."/>
            <person name="Xu H."/>
            <person name="Li N."/>
            <person name="Zhao C."/>
            <person name="Li S."/>
            <person name="Dong L."/>
            <person name="Huang Y."/>
            <person name="Li L."/>
            <person name="Xi Y."/>
            <person name="Qi Q."/>
            <person name="Li W."/>
            <person name="Zhang B."/>
            <person name="Hu W."/>
            <person name="Zhang Y."/>
            <person name="Tian X."/>
            <person name="Jiao Y."/>
            <person name="Liang X."/>
            <person name="Jin J."/>
            <person name="Gao L."/>
            <person name="Zheng W."/>
            <person name="Hao B."/>
            <person name="Liu S."/>
            <person name="Wang W."/>
            <person name="Yuan L."/>
            <person name="Cao M."/>
            <person name="McDermott J."/>
            <person name="Samudrala R."/>
            <person name="Wang J."/>
            <person name="Wong G.K."/>
            <person name="Yang H."/>
        </authorList>
    </citation>
    <scope>NUCLEOTIDE SEQUENCE [LARGE SCALE GENOMIC DNA]</scope>
    <source>
        <strain evidence="3">cv. 93-11</strain>
    </source>
</reference>
<dbReference type="SUPFAM" id="SSF52047">
    <property type="entry name" value="RNI-like"/>
    <property type="match status" value="1"/>
</dbReference>
<dbReference type="AlphaFoldDB" id="B8BF30"/>
<dbReference type="EMBL" id="CM000134">
    <property type="protein sequence ID" value="EEC84521.1"/>
    <property type="molecule type" value="Genomic_DNA"/>
</dbReference>
<dbReference type="Gramene" id="BGIOSGA030690-TA">
    <property type="protein sequence ID" value="BGIOSGA030690-PA"/>
    <property type="gene ID" value="BGIOSGA030690"/>
</dbReference>
<dbReference type="InterPro" id="IPR036047">
    <property type="entry name" value="F-box-like_dom_sf"/>
</dbReference>
<dbReference type="SUPFAM" id="SSF81383">
    <property type="entry name" value="F-box domain"/>
    <property type="match status" value="1"/>
</dbReference>
<keyword evidence="3" id="KW-1185">Reference proteome</keyword>
<dbReference type="InterPro" id="IPR053197">
    <property type="entry name" value="F-box_SCFL_complex_component"/>
</dbReference>
<dbReference type="HOGENOM" id="CLU_003068_1_0_1"/>
<evidence type="ECO:0000313" key="3">
    <source>
        <dbReference type="Proteomes" id="UP000007015"/>
    </source>
</evidence>
<evidence type="ECO:0000313" key="2">
    <source>
        <dbReference type="EMBL" id="EEC84521.1"/>
    </source>
</evidence>
<dbReference type="PANTHER" id="PTHR34223">
    <property type="entry name" value="OS11G0201299 PROTEIN"/>
    <property type="match status" value="1"/>
</dbReference>
<dbReference type="Proteomes" id="UP000007015">
    <property type="component" value="Chromosome 9"/>
</dbReference>
<dbReference type="OMA" id="DCEDACD"/>
<dbReference type="STRING" id="39946.B8BF30"/>
<dbReference type="PROSITE" id="PS50181">
    <property type="entry name" value="FBOX"/>
    <property type="match status" value="1"/>
</dbReference>
<name>B8BF30_ORYSI</name>
<dbReference type="InterPro" id="IPR053781">
    <property type="entry name" value="F-box_AtFBL13-like"/>
</dbReference>
<dbReference type="PANTHER" id="PTHR34223:SF64">
    <property type="entry name" value="OS11G0201299 PROTEIN"/>
    <property type="match status" value="1"/>
</dbReference>
<proteinExistence type="predicted"/>
<feature type="domain" description="F-box" evidence="1">
    <location>
        <begin position="16"/>
        <end position="62"/>
    </location>
</feature>
<dbReference type="Pfam" id="PF00646">
    <property type="entry name" value="F-box"/>
    <property type="match status" value="1"/>
</dbReference>
<organism evidence="2 3">
    <name type="scientific">Oryza sativa subsp. indica</name>
    <name type="common">Rice</name>
    <dbReference type="NCBI Taxonomy" id="39946"/>
    <lineage>
        <taxon>Eukaryota</taxon>
        <taxon>Viridiplantae</taxon>
        <taxon>Streptophyta</taxon>
        <taxon>Embryophyta</taxon>
        <taxon>Tracheophyta</taxon>
        <taxon>Spermatophyta</taxon>
        <taxon>Magnoliopsida</taxon>
        <taxon>Liliopsida</taxon>
        <taxon>Poales</taxon>
        <taxon>Poaceae</taxon>
        <taxon>BOP clade</taxon>
        <taxon>Oryzoideae</taxon>
        <taxon>Oryzeae</taxon>
        <taxon>Oryzinae</taxon>
        <taxon>Oryza</taxon>
        <taxon>Oryza sativa</taxon>
    </lineage>
</organism>
<accession>B8BF30</accession>
<sequence>MSPESKKAAVEGGGGGDHIGALPDALLHHVLSFLQSKEVVRTCVLARRWRHLWKSVPVLRVTGADEAIHKFMDHLLLLRERSPLEACVFAFCLYSKHDAPFANLWIRYVILSCQVRVLTLDIIGLRLIDLPVVSGFLTTLELGGMSVHGKFLDFSSCPALEELKMTKCTISADKISSQSLKRLSICECKFKSDGRTVISVPSLLFLQLIAFKGRTPFLEDMPLLVTAKVILSGYHCTDYCYSSDPGYCPIGCTHCYGIDDGSAGCVLLKGLADASNLELIADPKVWFESAENCALICILQHSPFLEKLTLQLSKKPDINMRSRAIYNSMGKSCASDNLKTVEVKCQDIDKKVHKLIMSLNSYGIPLEKINIQQTNESYECIIYVKVKL</sequence>
<protein>
    <recommendedName>
        <fullName evidence="1">F-box domain-containing protein</fullName>
    </recommendedName>
</protein>
<gene>
    <name evidence="2" type="ORF">OsI_31233</name>
</gene>
<dbReference type="InterPro" id="IPR001810">
    <property type="entry name" value="F-box_dom"/>
</dbReference>
<dbReference type="CDD" id="cd22160">
    <property type="entry name" value="F-box_AtFBL13-like"/>
    <property type="match status" value="1"/>
</dbReference>
<evidence type="ECO:0000259" key="1">
    <source>
        <dbReference type="PROSITE" id="PS50181"/>
    </source>
</evidence>